<comment type="similarity">
    <text evidence="3 18">Belongs to the ALAD family.</text>
</comment>
<dbReference type="FunFam" id="3.20.20.70:FF:000048">
    <property type="entry name" value="Delta-aminolevulinic acid dehydratase"/>
    <property type="match status" value="1"/>
</dbReference>
<protein>
    <recommendedName>
        <fullName evidence="5">Delta-aminolevulinic acid dehydratase</fullName>
        <ecNumber evidence="4">4.2.1.24</ecNumber>
    </recommendedName>
    <alternativeName>
        <fullName evidence="13">Porphobilinogen synthase</fullName>
    </alternativeName>
</protein>
<evidence type="ECO:0000256" key="6">
    <source>
        <dbReference type="ARBA" id="ARBA00022723"/>
    </source>
</evidence>
<evidence type="ECO:0000256" key="2">
    <source>
        <dbReference type="ARBA" id="ARBA00004694"/>
    </source>
</evidence>
<evidence type="ECO:0000256" key="1">
    <source>
        <dbReference type="ARBA" id="ARBA00001947"/>
    </source>
</evidence>
<dbReference type="UniPathway" id="UPA00251">
    <property type="reaction ID" value="UER00318"/>
</dbReference>
<keyword evidence="7" id="KW-0862">Zinc</keyword>
<dbReference type="Pfam" id="PF00490">
    <property type="entry name" value="ALAD"/>
    <property type="match status" value="1"/>
</dbReference>
<accession>A0A813M5Y8</accession>
<dbReference type="GO" id="GO:0008270">
    <property type="term" value="F:zinc ion binding"/>
    <property type="evidence" value="ECO:0007669"/>
    <property type="project" value="TreeGrafter"/>
</dbReference>
<feature type="binding site" evidence="17">
    <location>
        <position position="130"/>
    </location>
    <ligand>
        <name>Zn(2+)</name>
        <dbReference type="ChEBI" id="CHEBI:29105"/>
        <label>1</label>
        <note>catalytic</note>
    </ligand>
</feature>
<keyword evidence="6" id="KW-0479">Metal-binding</keyword>
<feature type="binding site" evidence="16">
    <location>
        <position position="233"/>
    </location>
    <ligand>
        <name>5-aminolevulinate</name>
        <dbReference type="ChEBI" id="CHEBI:356416"/>
        <label>1</label>
    </ligand>
</feature>
<proteinExistence type="inferred from homology"/>
<comment type="subunit">
    <text evidence="12">Homooctamer; active form. Homohexamer; low activity form.</text>
</comment>
<keyword evidence="9" id="KW-0456">Lyase</keyword>
<evidence type="ECO:0000256" key="13">
    <source>
        <dbReference type="ARBA" id="ARBA00032837"/>
    </source>
</evidence>
<evidence type="ECO:0000256" key="3">
    <source>
        <dbReference type="ARBA" id="ARBA00008055"/>
    </source>
</evidence>
<organism evidence="19 20">
    <name type="scientific">Brachionus calyciflorus</name>
    <dbReference type="NCBI Taxonomy" id="104777"/>
    <lineage>
        <taxon>Eukaryota</taxon>
        <taxon>Metazoa</taxon>
        <taxon>Spiralia</taxon>
        <taxon>Gnathifera</taxon>
        <taxon>Rotifera</taxon>
        <taxon>Eurotatoria</taxon>
        <taxon>Monogononta</taxon>
        <taxon>Pseudotrocha</taxon>
        <taxon>Ploima</taxon>
        <taxon>Brachionidae</taxon>
        <taxon>Brachionus</taxon>
    </lineage>
</organism>
<evidence type="ECO:0000313" key="20">
    <source>
        <dbReference type="Proteomes" id="UP000663879"/>
    </source>
</evidence>
<dbReference type="Gene3D" id="3.20.20.70">
    <property type="entry name" value="Aldolase class I"/>
    <property type="match status" value="1"/>
</dbReference>
<dbReference type="Proteomes" id="UP000663879">
    <property type="component" value="Unassembled WGS sequence"/>
</dbReference>
<comment type="cofactor">
    <cofactor evidence="1">
        <name>Zn(2+)</name>
        <dbReference type="ChEBI" id="CHEBI:29105"/>
    </cofactor>
</comment>
<feature type="binding site" evidence="16">
    <location>
        <position position="221"/>
    </location>
    <ligand>
        <name>5-aminolevulinate</name>
        <dbReference type="ChEBI" id="CHEBI:356416"/>
        <label>1</label>
    </ligand>
</feature>
<keyword evidence="10" id="KW-0627">Porphyrin biosynthesis</keyword>
<dbReference type="EMBL" id="CAJNOC010000084">
    <property type="protein sequence ID" value="CAF0713497.1"/>
    <property type="molecule type" value="Genomic_DNA"/>
</dbReference>
<comment type="pathway">
    <text evidence="2">Porphyrin-containing compound metabolism; protoporphyrin-IX biosynthesis; coproporphyrinogen-III from 5-aminolevulinate: step 1/4.</text>
</comment>
<dbReference type="PANTHER" id="PTHR11458">
    <property type="entry name" value="DELTA-AMINOLEVULINIC ACID DEHYDRATASE"/>
    <property type="match status" value="1"/>
</dbReference>
<dbReference type="GO" id="GO:0004655">
    <property type="term" value="F:porphobilinogen synthase activity"/>
    <property type="evidence" value="ECO:0007669"/>
    <property type="project" value="UniProtKB-EC"/>
</dbReference>
<dbReference type="SUPFAM" id="SSF51569">
    <property type="entry name" value="Aldolase"/>
    <property type="match status" value="1"/>
</dbReference>
<feature type="binding site" evidence="17">
    <location>
        <position position="128"/>
    </location>
    <ligand>
        <name>Zn(2+)</name>
        <dbReference type="ChEBI" id="CHEBI:29105"/>
        <label>1</label>
        <note>catalytic</note>
    </ligand>
</feature>
<dbReference type="EC" id="4.2.1.24" evidence="4"/>
<keyword evidence="8" id="KW-0350">Heme biosynthesis</keyword>
<evidence type="ECO:0000256" key="9">
    <source>
        <dbReference type="ARBA" id="ARBA00023239"/>
    </source>
</evidence>
<dbReference type="InterPro" id="IPR013785">
    <property type="entry name" value="Aldolase_TIM"/>
</dbReference>
<dbReference type="PANTHER" id="PTHR11458:SF0">
    <property type="entry name" value="DELTA-AMINOLEVULINIC ACID DEHYDRATASE"/>
    <property type="match status" value="1"/>
</dbReference>
<feature type="binding site" evidence="16">
    <location>
        <position position="291"/>
    </location>
    <ligand>
        <name>5-aminolevulinate</name>
        <dbReference type="ChEBI" id="CHEBI:356416"/>
        <label>2</label>
    </ligand>
</feature>
<dbReference type="SMART" id="SM01004">
    <property type="entry name" value="ALAD"/>
    <property type="match status" value="1"/>
</dbReference>
<comment type="function">
    <text evidence="11">Catalyzes an early step in the biosynthesis of tetrapyrroles. Binds two molecules of 5-aminolevulinate per subunit, each at a distinct site, and catalyzes their condensation to form porphobilinogen.</text>
</comment>
<feature type="binding site" evidence="16">
    <location>
        <position position="330"/>
    </location>
    <ligand>
        <name>5-aminolevulinate</name>
        <dbReference type="ChEBI" id="CHEBI:356416"/>
        <label>2</label>
    </ligand>
</feature>
<keyword evidence="20" id="KW-1185">Reference proteome</keyword>
<feature type="binding site" evidence="17">
    <location>
        <position position="138"/>
    </location>
    <ligand>
        <name>Zn(2+)</name>
        <dbReference type="ChEBI" id="CHEBI:29105"/>
        <label>1</label>
        <note>catalytic</note>
    </ligand>
</feature>
<dbReference type="NCBIfam" id="NF006762">
    <property type="entry name" value="PRK09283.1"/>
    <property type="match status" value="1"/>
</dbReference>
<evidence type="ECO:0000256" key="4">
    <source>
        <dbReference type="ARBA" id="ARBA00012053"/>
    </source>
</evidence>
<gene>
    <name evidence="19" type="ORF">OXX778_LOCUS1341</name>
</gene>
<comment type="catalytic activity">
    <reaction evidence="14">
        <text>2 5-aminolevulinate = porphobilinogen + 2 H2O + H(+)</text>
        <dbReference type="Rhea" id="RHEA:24064"/>
        <dbReference type="ChEBI" id="CHEBI:15377"/>
        <dbReference type="ChEBI" id="CHEBI:15378"/>
        <dbReference type="ChEBI" id="CHEBI:58126"/>
        <dbReference type="ChEBI" id="CHEBI:356416"/>
        <dbReference type="EC" id="4.2.1.24"/>
    </reaction>
</comment>
<evidence type="ECO:0000256" key="11">
    <source>
        <dbReference type="ARBA" id="ARBA00025628"/>
    </source>
</evidence>
<evidence type="ECO:0000256" key="7">
    <source>
        <dbReference type="ARBA" id="ARBA00022833"/>
    </source>
</evidence>
<name>A0A813M5Y8_9BILA</name>
<evidence type="ECO:0000256" key="5">
    <source>
        <dbReference type="ARBA" id="ARBA00020771"/>
    </source>
</evidence>
<evidence type="ECO:0000313" key="19">
    <source>
        <dbReference type="EMBL" id="CAF0713497.1"/>
    </source>
</evidence>
<feature type="binding site" evidence="17">
    <location>
        <position position="137"/>
    </location>
    <ligand>
        <name>Zn(2+)</name>
        <dbReference type="ChEBI" id="CHEBI:29105"/>
        <label>2</label>
    </ligand>
</feature>
<feature type="active site" description="Schiff-base intermediate with substrate" evidence="15">
    <location>
        <position position="211"/>
    </location>
</feature>
<evidence type="ECO:0000256" key="17">
    <source>
        <dbReference type="PIRSR" id="PIRSR001415-4"/>
    </source>
</evidence>
<reference evidence="19" key="1">
    <citation type="submission" date="2021-02" db="EMBL/GenBank/DDBJ databases">
        <authorList>
            <person name="Nowell W R."/>
        </authorList>
    </citation>
    <scope>NUCLEOTIDE SEQUENCE</scope>
    <source>
        <strain evidence="19">Ploen Becks lab</strain>
    </source>
</reference>
<feature type="binding site" evidence="17">
    <location>
        <position position="235"/>
    </location>
    <ligand>
        <name>Zn(2+)</name>
        <dbReference type="ChEBI" id="CHEBI:29105"/>
        <label>2</label>
    </ligand>
</feature>
<dbReference type="AlphaFoldDB" id="A0A813M5Y8"/>
<comment type="caution">
    <text evidence="19">The sequence shown here is derived from an EMBL/GenBank/DDBJ whole genome shotgun (WGS) entry which is preliminary data.</text>
</comment>
<dbReference type="InterPro" id="IPR001731">
    <property type="entry name" value="ALAD"/>
</dbReference>
<feature type="active site" description="Schiff-base intermediate with substrate" evidence="15">
    <location>
        <position position="264"/>
    </location>
</feature>
<evidence type="ECO:0000256" key="12">
    <source>
        <dbReference type="ARBA" id="ARBA00025861"/>
    </source>
</evidence>
<dbReference type="PRINTS" id="PR00144">
    <property type="entry name" value="DALDHYDRTASE"/>
</dbReference>
<evidence type="ECO:0000256" key="16">
    <source>
        <dbReference type="PIRSR" id="PIRSR001415-2"/>
    </source>
</evidence>
<dbReference type="GO" id="GO:0006782">
    <property type="term" value="P:protoporphyrinogen IX biosynthetic process"/>
    <property type="evidence" value="ECO:0007669"/>
    <property type="project" value="UniProtKB-UniPathway"/>
</dbReference>
<sequence>MNSQNFNSNHVLQGGYFHKTIRRWQSTNILVDASNFIFPLFVHENDETFEEIPSLPNIYRIGLNKLRNYLEPIVNDGLTCVLLFGVIDSDSLKDESGSYADNQNSSVLRAIPKLREWFPDLLIACDVCLCAYTFHGHCGVFSESKSLSVDSCINRENSVERIAQVALAFAKAGAHVVAPSDMMDGRIDAIRNILNQNNMLNRVSVMSYSTKFASAFYGPFRDAAKSAPAFGDRRCYQLPAGSTGLAIRASERDVQEGADILMVKPCMSYLDIVKELKQTFPHHPLAVYQVSGEYAMIWHGAKANSFDLRMILIEIIHSLRRSGADIIISYYTPMILKWIKENKFSLN</sequence>
<evidence type="ECO:0000256" key="8">
    <source>
        <dbReference type="ARBA" id="ARBA00023133"/>
    </source>
</evidence>
<dbReference type="PIRSF" id="PIRSF001415">
    <property type="entry name" value="Porphbilin_synth"/>
    <property type="match status" value="1"/>
</dbReference>
<dbReference type="OrthoDB" id="1530at2759"/>
<evidence type="ECO:0000256" key="18">
    <source>
        <dbReference type="RuleBase" id="RU004161"/>
    </source>
</evidence>
<dbReference type="GO" id="GO:0005829">
    <property type="term" value="C:cytosol"/>
    <property type="evidence" value="ECO:0007669"/>
    <property type="project" value="TreeGrafter"/>
</dbReference>
<evidence type="ECO:0000256" key="14">
    <source>
        <dbReference type="ARBA" id="ARBA00047651"/>
    </source>
</evidence>
<evidence type="ECO:0000256" key="15">
    <source>
        <dbReference type="PIRSR" id="PIRSR001415-1"/>
    </source>
</evidence>
<evidence type="ECO:0000256" key="10">
    <source>
        <dbReference type="ARBA" id="ARBA00023244"/>
    </source>
</evidence>